<dbReference type="Proteomes" id="UP001141327">
    <property type="component" value="Unassembled WGS sequence"/>
</dbReference>
<reference evidence="3" key="1">
    <citation type="journal article" date="2022" name="bioRxiv">
        <title>Genomics of Preaxostyla Flagellates Illuminates Evolutionary Transitions and the Path Towards Mitochondrial Loss.</title>
        <authorList>
            <person name="Novak L.V.F."/>
            <person name="Treitli S.C."/>
            <person name="Pyrih J."/>
            <person name="Halakuc P."/>
            <person name="Pipaliya S.V."/>
            <person name="Vacek V."/>
            <person name="Brzon O."/>
            <person name="Soukal P."/>
            <person name="Eme L."/>
            <person name="Dacks J.B."/>
            <person name="Karnkowska A."/>
            <person name="Elias M."/>
            <person name="Hampl V."/>
        </authorList>
    </citation>
    <scope>NUCLEOTIDE SEQUENCE</scope>
    <source>
        <strain evidence="3">RCP-MX</strain>
    </source>
</reference>
<dbReference type="EMBL" id="JAPMOS010000015">
    <property type="protein sequence ID" value="KAJ4460066.1"/>
    <property type="molecule type" value="Genomic_DNA"/>
</dbReference>
<dbReference type="PANTHER" id="PTHR21354">
    <property type="entry name" value="ZINC FINGER PROTEIN 511"/>
    <property type="match status" value="1"/>
</dbReference>
<accession>A0ABQ8UPU5</accession>
<dbReference type="PROSITE" id="PS00028">
    <property type="entry name" value="ZINC_FINGER_C2H2_1"/>
    <property type="match status" value="2"/>
</dbReference>
<protein>
    <submittedName>
        <fullName evidence="3">Zinc finger protein</fullName>
    </submittedName>
</protein>
<evidence type="ECO:0000313" key="4">
    <source>
        <dbReference type="Proteomes" id="UP001141327"/>
    </source>
</evidence>
<feature type="compositionally biased region" description="Pro residues" evidence="1">
    <location>
        <begin position="290"/>
        <end position="301"/>
    </location>
</feature>
<dbReference type="SMART" id="SM00355">
    <property type="entry name" value="ZnF_C2H2"/>
    <property type="match status" value="3"/>
</dbReference>
<evidence type="ECO:0000256" key="1">
    <source>
        <dbReference type="SAM" id="MobiDB-lite"/>
    </source>
</evidence>
<dbReference type="InterPro" id="IPR039258">
    <property type="entry name" value="ZNF511"/>
</dbReference>
<feature type="compositionally biased region" description="Low complexity" evidence="1">
    <location>
        <begin position="271"/>
        <end position="289"/>
    </location>
</feature>
<feature type="domain" description="C2H2-type" evidence="2">
    <location>
        <begin position="51"/>
        <end position="74"/>
    </location>
</feature>
<comment type="caution">
    <text evidence="3">The sequence shown here is derived from an EMBL/GenBank/DDBJ whole genome shotgun (WGS) entry which is preliminary data.</text>
</comment>
<sequence>MRAIRRRLAPDDELFLLGNLEHEAQRLHILTLNEILDDIEFNSIFEVSFKCPVSGCKSRFTSIALMEAHHHSVHENVCATCRRTYTTKRLLDLHLAENHDPIFTLLSARQPMYECPVDGCSNSKWATYEERARHLIIGHHYPRTFELCRARPNIGFSQFRDPGERRKPLVDGLGVSSSPRRRRRHHPRPKVPHQRPDEVHMTGADEEAPPSDQRTHENQDGEGDSSSSSSEGESDPASDGRRQVDEDEETMPIGEPLAREATPPLPPAPSPAVEALGRSLAALPTASAPSPVPATPPPPAPGSAVAPAAAAAGPAKPNAALQFLPRALSFRPQAAKRPAVKR</sequence>
<proteinExistence type="predicted"/>
<feature type="region of interest" description="Disordered" evidence="1">
    <location>
        <begin position="156"/>
        <end position="315"/>
    </location>
</feature>
<dbReference type="InterPro" id="IPR013087">
    <property type="entry name" value="Znf_C2H2_type"/>
</dbReference>
<name>A0ABQ8UPU5_9EUKA</name>
<dbReference type="PANTHER" id="PTHR21354:SF0">
    <property type="entry name" value="ZINC FINGER PROTEIN 511"/>
    <property type="match status" value="1"/>
</dbReference>
<feature type="domain" description="C2H2-type" evidence="2">
    <location>
        <begin position="78"/>
        <end position="99"/>
    </location>
</feature>
<keyword evidence="4" id="KW-1185">Reference proteome</keyword>
<feature type="compositionally biased region" description="Basic residues" evidence="1">
    <location>
        <begin position="179"/>
        <end position="193"/>
    </location>
</feature>
<organism evidence="3 4">
    <name type="scientific">Paratrimastix pyriformis</name>
    <dbReference type="NCBI Taxonomy" id="342808"/>
    <lineage>
        <taxon>Eukaryota</taxon>
        <taxon>Metamonada</taxon>
        <taxon>Preaxostyla</taxon>
        <taxon>Paratrimastigidae</taxon>
        <taxon>Paratrimastix</taxon>
    </lineage>
</organism>
<gene>
    <name evidence="3" type="ORF">PAPYR_3787</name>
</gene>
<evidence type="ECO:0000313" key="3">
    <source>
        <dbReference type="EMBL" id="KAJ4460066.1"/>
    </source>
</evidence>
<feature type="compositionally biased region" description="Low complexity" evidence="1">
    <location>
        <begin position="302"/>
        <end position="315"/>
    </location>
</feature>
<evidence type="ECO:0000259" key="2">
    <source>
        <dbReference type="PROSITE" id="PS00028"/>
    </source>
</evidence>